<dbReference type="Pfam" id="PF02579">
    <property type="entry name" value="Nitro_FeMo-Co"/>
    <property type="match status" value="1"/>
</dbReference>
<evidence type="ECO:0000256" key="1">
    <source>
        <dbReference type="SAM" id="MobiDB-lite"/>
    </source>
</evidence>
<proteinExistence type="predicted"/>
<dbReference type="PANTHER" id="PTHR42983:SF1">
    <property type="entry name" value="IRON-MOLYBDENUM PROTEIN"/>
    <property type="match status" value="1"/>
</dbReference>
<dbReference type="InterPro" id="IPR036105">
    <property type="entry name" value="DiNase_FeMo-co_biosyn_sf"/>
</dbReference>
<organism evidence="3 4">
    <name type="scientific">Halapricum desulfuricans</name>
    <dbReference type="NCBI Taxonomy" id="2841257"/>
    <lineage>
        <taxon>Archaea</taxon>
        <taxon>Methanobacteriati</taxon>
        <taxon>Methanobacteriota</taxon>
        <taxon>Stenosarchaea group</taxon>
        <taxon>Halobacteria</taxon>
        <taxon>Halobacteriales</taxon>
        <taxon>Haloarculaceae</taxon>
        <taxon>Halapricum</taxon>
    </lineage>
</organism>
<feature type="compositionally biased region" description="Basic and acidic residues" evidence="1">
    <location>
        <begin position="34"/>
        <end position="44"/>
    </location>
</feature>
<gene>
    <name evidence="3" type="ORF">HSEST_0685</name>
</gene>
<dbReference type="CDD" id="cd00851">
    <property type="entry name" value="MTH1175"/>
    <property type="match status" value="1"/>
</dbReference>
<feature type="region of interest" description="Disordered" evidence="1">
    <location>
        <begin position="22"/>
        <end position="54"/>
    </location>
</feature>
<dbReference type="InterPro" id="IPR003731">
    <property type="entry name" value="Di-Nase_FeMo-co_biosynth"/>
</dbReference>
<dbReference type="EMBL" id="CP064791">
    <property type="protein sequence ID" value="QSG14230.1"/>
    <property type="molecule type" value="Genomic_DNA"/>
</dbReference>
<name>A0A897NIF8_9EURY</name>
<dbReference type="Gene3D" id="3.30.420.130">
    <property type="entry name" value="Dinitrogenase iron-molybdenum cofactor biosynthesis domain"/>
    <property type="match status" value="1"/>
</dbReference>
<feature type="region of interest" description="Disordered" evidence="1">
    <location>
        <begin position="100"/>
        <end position="132"/>
    </location>
</feature>
<evidence type="ECO:0000259" key="2">
    <source>
        <dbReference type="Pfam" id="PF02579"/>
    </source>
</evidence>
<keyword evidence="4" id="KW-1185">Reference proteome</keyword>
<dbReference type="InterPro" id="IPR033913">
    <property type="entry name" value="MTH1175_dom"/>
</dbReference>
<dbReference type="SUPFAM" id="SSF53146">
    <property type="entry name" value="Nitrogenase accessory factor-like"/>
    <property type="match status" value="1"/>
</dbReference>
<sequence length="132" mass="14263">MPTRGDGGLDADVSHHFGRAPTYTVYDTETGSVEVHDNDSDHRGGSGSPPETVADTGADALVCVHVGARASDQFHAMDFPIYCGADGTVREAVQRFQDDDLERELPGEDNCRDDHDHDGHGHNHEHDGGDKQ</sequence>
<evidence type="ECO:0000313" key="4">
    <source>
        <dbReference type="Proteomes" id="UP000663292"/>
    </source>
</evidence>
<evidence type="ECO:0000313" key="3">
    <source>
        <dbReference type="EMBL" id="QSG14230.1"/>
    </source>
</evidence>
<reference evidence="3 4" key="1">
    <citation type="submission" date="2020-11" db="EMBL/GenBank/DDBJ databases">
        <title>Carbohydrate-dependent, anaerobic sulfur respiration: A novel catabolism in halophilic archaea.</title>
        <authorList>
            <person name="Sorokin D.Y."/>
            <person name="Messina E."/>
            <person name="Smedile F."/>
            <person name="La Cono V."/>
            <person name="Hallsworth J.E."/>
            <person name="Yakimov M.M."/>
        </authorList>
    </citation>
    <scope>NUCLEOTIDE SEQUENCE [LARGE SCALE GENOMIC DNA]</scope>
    <source>
        <strain evidence="3 4">HSR-Est</strain>
    </source>
</reference>
<feature type="domain" description="Dinitrogenase iron-molybdenum cofactor biosynthesis" evidence="2">
    <location>
        <begin position="10"/>
        <end position="97"/>
    </location>
</feature>
<dbReference type="PANTHER" id="PTHR42983">
    <property type="entry name" value="DINITROGENASE IRON-MOLYBDENUM COFACTOR PROTEIN-RELATED"/>
    <property type="match status" value="1"/>
</dbReference>
<accession>A0A897NIF8</accession>
<dbReference type="AlphaFoldDB" id="A0A897NIF8"/>
<protein>
    <submittedName>
        <fullName evidence="3">Putative Fe-Mo cluster-binding protein, NifX family</fullName>
    </submittedName>
</protein>
<dbReference type="Proteomes" id="UP000663292">
    <property type="component" value="Chromosome"/>
</dbReference>